<dbReference type="AlphaFoldDB" id="A0A1G9E693"/>
<sequence>MLHKGRRSRGVLVVPDKPHSKSLNNCNWRSQGPGNITS</sequence>
<dbReference type="EMBL" id="FNFH01000007">
    <property type="protein sequence ID" value="SDK71623.1"/>
    <property type="molecule type" value="Genomic_DNA"/>
</dbReference>
<gene>
    <name evidence="2" type="ORF">SAMN05216212_3035</name>
</gene>
<feature type="compositionally biased region" description="Polar residues" evidence="1">
    <location>
        <begin position="21"/>
        <end position="38"/>
    </location>
</feature>
<feature type="region of interest" description="Disordered" evidence="1">
    <location>
        <begin position="1"/>
        <end position="38"/>
    </location>
</feature>
<dbReference type="STRING" id="658219.SAMN05216212_3035"/>
<name>A0A1G9E693_9GAMM</name>
<evidence type="ECO:0000313" key="2">
    <source>
        <dbReference type="EMBL" id="SDK71623.1"/>
    </source>
</evidence>
<evidence type="ECO:0000256" key="1">
    <source>
        <dbReference type="SAM" id="MobiDB-lite"/>
    </source>
</evidence>
<keyword evidence="3" id="KW-1185">Reference proteome</keyword>
<reference evidence="3" key="1">
    <citation type="submission" date="2016-10" db="EMBL/GenBank/DDBJ databases">
        <authorList>
            <person name="Varghese N."/>
            <person name="Submissions S."/>
        </authorList>
    </citation>
    <scope>NUCLEOTIDE SEQUENCE [LARGE SCALE GENOMIC DNA]</scope>
    <source>
        <strain evidence="3">CGMCC 1.10658</strain>
    </source>
</reference>
<evidence type="ECO:0000313" key="3">
    <source>
        <dbReference type="Proteomes" id="UP000199305"/>
    </source>
</evidence>
<organism evidence="2 3">
    <name type="scientific">Microbulbifer yueqingensis</name>
    <dbReference type="NCBI Taxonomy" id="658219"/>
    <lineage>
        <taxon>Bacteria</taxon>
        <taxon>Pseudomonadati</taxon>
        <taxon>Pseudomonadota</taxon>
        <taxon>Gammaproteobacteria</taxon>
        <taxon>Cellvibrionales</taxon>
        <taxon>Microbulbiferaceae</taxon>
        <taxon>Microbulbifer</taxon>
    </lineage>
</organism>
<protein>
    <submittedName>
        <fullName evidence="2">Uncharacterized protein</fullName>
    </submittedName>
</protein>
<dbReference type="Proteomes" id="UP000199305">
    <property type="component" value="Unassembled WGS sequence"/>
</dbReference>
<accession>A0A1G9E693</accession>
<proteinExistence type="predicted"/>